<dbReference type="OrthoDB" id="9807674at2"/>
<dbReference type="InterPro" id="IPR029044">
    <property type="entry name" value="Nucleotide-diphossugar_trans"/>
</dbReference>
<keyword evidence="2 4" id="KW-0808">Transferase</keyword>
<organism evidence="4 5">
    <name type="scientific">Coprococcus eutactus</name>
    <dbReference type="NCBI Taxonomy" id="33043"/>
    <lineage>
        <taxon>Bacteria</taxon>
        <taxon>Bacillati</taxon>
        <taxon>Bacillota</taxon>
        <taxon>Clostridia</taxon>
        <taxon>Lachnospirales</taxon>
        <taxon>Lachnospiraceae</taxon>
        <taxon>Coprococcus</taxon>
    </lineage>
</organism>
<evidence type="ECO:0000256" key="1">
    <source>
        <dbReference type="ARBA" id="ARBA00022676"/>
    </source>
</evidence>
<evidence type="ECO:0000256" key="2">
    <source>
        <dbReference type="ARBA" id="ARBA00022679"/>
    </source>
</evidence>
<dbReference type="Gene3D" id="3.90.550.10">
    <property type="entry name" value="Spore Coat Polysaccharide Biosynthesis Protein SpsA, Chain A"/>
    <property type="match status" value="1"/>
</dbReference>
<gene>
    <name evidence="4" type="ORF">DWX94_13090</name>
</gene>
<dbReference type="PANTHER" id="PTHR22916">
    <property type="entry name" value="GLYCOSYLTRANSFERASE"/>
    <property type="match status" value="1"/>
</dbReference>
<accession>A0A3R5YSD6</accession>
<proteinExistence type="predicted"/>
<dbReference type="Proteomes" id="UP000283295">
    <property type="component" value="Unassembled WGS sequence"/>
</dbReference>
<name>A0A3R5YSD6_9FIRM</name>
<dbReference type="AlphaFoldDB" id="A0A3R5YSD6"/>
<dbReference type="CDD" id="cd00761">
    <property type="entry name" value="Glyco_tranf_GTA_type"/>
    <property type="match status" value="1"/>
</dbReference>
<sequence>MESVKVSIIVPVYNVENELDRCVASLINQTYQNIEILLVDDGSPGACPKMCDEYAKKDKRIIVIHKPNGGLSSARNTGLKRASGKYVLFVDSDDYIETDSCEKFLTFVKDDVDLVVGAGRMIKGKDEILLRHSNIREREKYSARDFTIKSIKHSEWNSYACLSLYDREFLIKNDLFFREGIIFEDMQILPEIYLKAGNIVYMDYAFYNYVVRDGSIMTSGNVENKRRTCVEILEEWYITMSNVMDRRYRRYLYGALVNFYLWSCRSIGFCKWNIKNVNFVFSIRYAVGIKEKLKVIMFQFLPKLYLKFKV</sequence>
<evidence type="ECO:0000259" key="3">
    <source>
        <dbReference type="Pfam" id="PF00535"/>
    </source>
</evidence>
<reference evidence="4 5" key="1">
    <citation type="submission" date="2018-08" db="EMBL/GenBank/DDBJ databases">
        <title>A genome reference for cultivated species of the human gut microbiota.</title>
        <authorList>
            <person name="Zou Y."/>
            <person name="Xue W."/>
            <person name="Luo G."/>
        </authorList>
    </citation>
    <scope>NUCLEOTIDE SEQUENCE [LARGE SCALE GENOMIC DNA]</scope>
    <source>
        <strain evidence="4 5">AF22-21</strain>
    </source>
</reference>
<protein>
    <submittedName>
        <fullName evidence="4">Glycosyltransferase family 2 protein</fullName>
    </submittedName>
</protein>
<dbReference type="SUPFAM" id="SSF53448">
    <property type="entry name" value="Nucleotide-diphospho-sugar transferases"/>
    <property type="match status" value="1"/>
</dbReference>
<feature type="domain" description="Glycosyltransferase 2-like" evidence="3">
    <location>
        <begin position="7"/>
        <end position="170"/>
    </location>
</feature>
<dbReference type="PANTHER" id="PTHR22916:SF51">
    <property type="entry name" value="GLYCOSYLTRANSFERASE EPSH-RELATED"/>
    <property type="match status" value="1"/>
</dbReference>
<dbReference type="GO" id="GO:0016757">
    <property type="term" value="F:glycosyltransferase activity"/>
    <property type="evidence" value="ECO:0007669"/>
    <property type="project" value="UniProtKB-KW"/>
</dbReference>
<evidence type="ECO:0000313" key="5">
    <source>
        <dbReference type="Proteomes" id="UP000283295"/>
    </source>
</evidence>
<comment type="caution">
    <text evidence="4">The sequence shown here is derived from an EMBL/GenBank/DDBJ whole genome shotgun (WGS) entry which is preliminary data.</text>
</comment>
<dbReference type="InterPro" id="IPR001173">
    <property type="entry name" value="Glyco_trans_2-like"/>
</dbReference>
<dbReference type="EMBL" id="QRVK01000054">
    <property type="protein sequence ID" value="RGS36400.1"/>
    <property type="molecule type" value="Genomic_DNA"/>
</dbReference>
<dbReference type="Pfam" id="PF00535">
    <property type="entry name" value="Glycos_transf_2"/>
    <property type="match status" value="1"/>
</dbReference>
<evidence type="ECO:0000313" key="4">
    <source>
        <dbReference type="EMBL" id="RGS36400.1"/>
    </source>
</evidence>
<keyword evidence="1" id="KW-0328">Glycosyltransferase</keyword>